<reference evidence="1" key="1">
    <citation type="submission" date="2018-02" db="EMBL/GenBank/DDBJ databases">
        <title>Rhizophora mucronata_Transcriptome.</title>
        <authorList>
            <person name="Meera S.P."/>
            <person name="Sreeshan A."/>
            <person name="Augustine A."/>
        </authorList>
    </citation>
    <scope>NUCLEOTIDE SEQUENCE</scope>
    <source>
        <tissue evidence="1">Leaf</tissue>
    </source>
</reference>
<proteinExistence type="predicted"/>
<accession>A0A2P2R404</accession>
<dbReference type="EMBL" id="GGEC01093423">
    <property type="protein sequence ID" value="MBX73907.1"/>
    <property type="molecule type" value="Transcribed_RNA"/>
</dbReference>
<protein>
    <submittedName>
        <fullName evidence="1">Uncharacterized protein</fullName>
    </submittedName>
</protein>
<evidence type="ECO:0000313" key="1">
    <source>
        <dbReference type="EMBL" id="MBX73907.1"/>
    </source>
</evidence>
<dbReference type="AlphaFoldDB" id="A0A2P2R404"/>
<sequence>MITRERKQESLWFLCITWCERE</sequence>
<organism evidence="1">
    <name type="scientific">Rhizophora mucronata</name>
    <name type="common">Asiatic mangrove</name>
    <dbReference type="NCBI Taxonomy" id="61149"/>
    <lineage>
        <taxon>Eukaryota</taxon>
        <taxon>Viridiplantae</taxon>
        <taxon>Streptophyta</taxon>
        <taxon>Embryophyta</taxon>
        <taxon>Tracheophyta</taxon>
        <taxon>Spermatophyta</taxon>
        <taxon>Magnoliopsida</taxon>
        <taxon>eudicotyledons</taxon>
        <taxon>Gunneridae</taxon>
        <taxon>Pentapetalae</taxon>
        <taxon>rosids</taxon>
        <taxon>fabids</taxon>
        <taxon>Malpighiales</taxon>
        <taxon>Rhizophoraceae</taxon>
        <taxon>Rhizophora</taxon>
    </lineage>
</organism>
<name>A0A2P2R404_RHIMU</name>